<feature type="binding site" evidence="5">
    <location>
        <position position="90"/>
    </location>
    <ligand>
        <name>NAD(+)</name>
        <dbReference type="ChEBI" id="CHEBI:57540"/>
    </ligand>
</feature>
<dbReference type="GO" id="GO:0016616">
    <property type="term" value="F:oxidoreductase activity, acting on the CH-OH group of donors, NAD or NADP as acceptor"/>
    <property type="evidence" value="ECO:0007669"/>
    <property type="project" value="InterPro"/>
</dbReference>
<gene>
    <name evidence="8" type="ORF">BK784_35490</name>
</gene>
<dbReference type="GO" id="GO:0070403">
    <property type="term" value="F:NAD+ binding"/>
    <property type="evidence" value="ECO:0007669"/>
    <property type="project" value="InterPro"/>
</dbReference>
<feature type="domain" description="3-hydroxyacyl-CoA dehydrogenase NAD binding" evidence="7">
    <location>
        <begin position="2"/>
        <end position="181"/>
    </location>
</feature>
<evidence type="ECO:0000259" key="7">
    <source>
        <dbReference type="Pfam" id="PF02737"/>
    </source>
</evidence>
<dbReference type="PIRSF" id="PIRSF000105">
    <property type="entry name" value="HCDH"/>
    <property type="match status" value="1"/>
</dbReference>
<keyword evidence="5" id="KW-0520">NAD</keyword>
<dbReference type="FunFam" id="3.40.50.720:FF:000009">
    <property type="entry name" value="Fatty oxidation complex, alpha subunit"/>
    <property type="match status" value="1"/>
</dbReference>
<feature type="binding site" evidence="5">
    <location>
        <position position="272"/>
    </location>
    <ligand>
        <name>NAD(+)</name>
        <dbReference type="ChEBI" id="CHEBI:57540"/>
    </ligand>
</feature>
<evidence type="ECO:0000256" key="2">
    <source>
        <dbReference type="ARBA" id="ARBA00009463"/>
    </source>
</evidence>
<comment type="caution">
    <text evidence="8">The sequence shown here is derived from an EMBL/GenBank/DDBJ whole genome shotgun (WGS) entry which is preliminary data.</text>
</comment>
<comment type="pathway">
    <text evidence="1">Lipid metabolism; butanoate metabolism.</text>
</comment>
<dbReference type="InterPro" id="IPR013328">
    <property type="entry name" value="6PGD_dom2"/>
</dbReference>
<dbReference type="Gene3D" id="3.40.50.720">
    <property type="entry name" value="NAD(P)-binding Rossmann-like Domain"/>
    <property type="match status" value="1"/>
</dbReference>
<dbReference type="Pfam" id="PF00725">
    <property type="entry name" value="3HCDH"/>
    <property type="match status" value="1"/>
</dbReference>
<evidence type="ECO:0000313" key="9">
    <source>
        <dbReference type="Proteomes" id="UP000195160"/>
    </source>
</evidence>
<evidence type="ECO:0000256" key="1">
    <source>
        <dbReference type="ARBA" id="ARBA00005086"/>
    </source>
</evidence>
<evidence type="ECO:0000256" key="3">
    <source>
        <dbReference type="ARBA" id="ARBA00023002"/>
    </source>
</evidence>
<evidence type="ECO:0000256" key="5">
    <source>
        <dbReference type="PIRSR" id="PIRSR000105-2"/>
    </source>
</evidence>
<dbReference type="InterPro" id="IPR008927">
    <property type="entry name" value="6-PGluconate_DH-like_C_sf"/>
</dbReference>
<organism evidence="8 9">
    <name type="scientific">Bacillus thuringiensis subsp. medellin</name>
    <dbReference type="NCBI Taxonomy" id="79672"/>
    <lineage>
        <taxon>Bacteria</taxon>
        <taxon>Bacillati</taxon>
        <taxon>Bacillota</taxon>
        <taxon>Bacilli</taxon>
        <taxon>Bacillales</taxon>
        <taxon>Bacillaceae</taxon>
        <taxon>Bacillus</taxon>
        <taxon>Bacillus cereus group</taxon>
    </lineage>
</organism>
<dbReference type="InterPro" id="IPR022694">
    <property type="entry name" value="3-OHacyl-CoA_DH"/>
</dbReference>
<evidence type="ECO:0000259" key="6">
    <source>
        <dbReference type="Pfam" id="PF00725"/>
    </source>
</evidence>
<dbReference type="InterPro" id="IPR036291">
    <property type="entry name" value="NAD(P)-bd_dom_sf"/>
</dbReference>
<dbReference type="Pfam" id="PF02737">
    <property type="entry name" value="3HCDH_N"/>
    <property type="match status" value="1"/>
</dbReference>
<feature type="binding site" evidence="5">
    <location>
        <begin position="7"/>
        <end position="12"/>
    </location>
    <ligand>
        <name>NAD(+)</name>
        <dbReference type="ChEBI" id="CHEBI:57540"/>
    </ligand>
</feature>
<feature type="binding site" evidence="5">
    <location>
        <position position="117"/>
    </location>
    <ligand>
        <name>NAD(+)</name>
        <dbReference type="ChEBI" id="CHEBI:57540"/>
    </ligand>
</feature>
<dbReference type="PANTHER" id="PTHR48075">
    <property type="entry name" value="3-HYDROXYACYL-COA DEHYDROGENASE FAMILY PROTEIN"/>
    <property type="match status" value="1"/>
</dbReference>
<evidence type="ECO:0000313" key="8">
    <source>
        <dbReference type="EMBL" id="OUB84487.1"/>
    </source>
</evidence>
<dbReference type="GO" id="GO:0006631">
    <property type="term" value="P:fatty acid metabolic process"/>
    <property type="evidence" value="ECO:0007669"/>
    <property type="project" value="InterPro"/>
</dbReference>
<keyword evidence="3" id="KW-0560">Oxidoreductase</keyword>
<proteinExistence type="inferred from homology"/>
<reference evidence="8 9" key="1">
    <citation type="submission" date="2016-10" db="EMBL/GenBank/DDBJ databases">
        <title>Comparative genomics of Bacillus thuringiensis reveals a path to pathogens against multiple invertebrate hosts.</title>
        <authorList>
            <person name="Zheng J."/>
            <person name="Gao Q."/>
            <person name="Liu H."/>
            <person name="Peng D."/>
            <person name="Ruan L."/>
            <person name="Sun M."/>
        </authorList>
    </citation>
    <scope>NUCLEOTIDE SEQUENCE [LARGE SCALE GENOMIC DNA]</scope>
    <source>
        <strain evidence="8">T30001</strain>
    </source>
</reference>
<feature type="binding site" evidence="5">
    <location>
        <position position="95"/>
    </location>
    <ligand>
        <name>NAD(+)</name>
        <dbReference type="ChEBI" id="CHEBI:57540"/>
    </ligand>
</feature>
<dbReference type="RefSeq" id="WP_071722132.1">
    <property type="nucleotide sequence ID" value="NZ_MOOV01000282.1"/>
</dbReference>
<accession>A0A9X6R8I3</accession>
<dbReference type="GeneID" id="92801277"/>
<feature type="binding site" evidence="5">
    <location>
        <position position="141"/>
    </location>
    <ligand>
        <name>NAD(+)</name>
        <dbReference type="ChEBI" id="CHEBI:57540"/>
    </ligand>
</feature>
<dbReference type="SUPFAM" id="SSF48179">
    <property type="entry name" value="6-phosphogluconate dehydrogenase C-terminal domain-like"/>
    <property type="match status" value="1"/>
</dbReference>
<dbReference type="InterPro" id="IPR006108">
    <property type="entry name" value="3HC_DH_C"/>
</dbReference>
<feature type="site" description="Important for catalytic activity" evidence="4">
    <location>
        <position position="138"/>
    </location>
</feature>
<dbReference type="EMBL" id="MOOV01000282">
    <property type="protein sequence ID" value="OUB84487.1"/>
    <property type="molecule type" value="Genomic_DNA"/>
</dbReference>
<comment type="similarity">
    <text evidence="2">Belongs to the 3-hydroxyacyl-CoA dehydrogenase family.</text>
</comment>
<dbReference type="Proteomes" id="UP000195160">
    <property type="component" value="Unassembled WGS sequence"/>
</dbReference>
<feature type="domain" description="3-hydroxyacyl-CoA dehydrogenase C-terminal" evidence="6">
    <location>
        <begin position="184"/>
        <end position="280"/>
    </location>
</feature>
<dbReference type="PANTHER" id="PTHR48075:SF5">
    <property type="entry name" value="3-HYDROXYBUTYRYL-COA DEHYDROGENASE"/>
    <property type="match status" value="1"/>
</dbReference>
<feature type="binding site" evidence="5">
    <location>
        <position position="30"/>
    </location>
    <ligand>
        <name>NAD(+)</name>
        <dbReference type="ChEBI" id="CHEBI:57540"/>
    </ligand>
</feature>
<dbReference type="AlphaFoldDB" id="A0A9X6R8I3"/>
<protein>
    <submittedName>
        <fullName evidence="8">3-hydroxybutyryl-CoA dehydrogenase</fullName>
    </submittedName>
</protein>
<sequence length="283" mass="31781">MKVGVIGAGIMGSGVAQSLAQSNHNVVLIDLQEEVLKKSRDGIYNNIRFSGFYNKELEGEDPEVVLERIEFTTQYESLKDADFIVENVPEQWEVKREAYALLEEVCPEHCIYMVNTSCISITKIGALTKRADKVIGVHFMNPVPLKPVVEAIRGYHTSQETIEATKLLLSSMKKEVILVEDYPGFVSNRISHLFMNEAAYVLQDQVATAEEVDEIFVKCFGHKMGPLRTADLIGLDVVVNSLDILYESYQDPKFRVCPLLRKMVDAGLLGSKSGQGFFEYARF</sequence>
<dbReference type="Gene3D" id="1.10.1040.10">
    <property type="entry name" value="N-(1-d-carboxylethyl)-l-norvaline Dehydrogenase, domain 2"/>
    <property type="match status" value="1"/>
</dbReference>
<dbReference type="SUPFAM" id="SSF51735">
    <property type="entry name" value="NAD(P)-binding Rossmann-fold domains"/>
    <property type="match status" value="1"/>
</dbReference>
<evidence type="ECO:0000256" key="4">
    <source>
        <dbReference type="PIRSR" id="PIRSR000105-1"/>
    </source>
</evidence>
<name>A0A9X6R8I3_BACTV</name>
<dbReference type="InterPro" id="IPR006176">
    <property type="entry name" value="3-OHacyl-CoA_DH_NAD-bd"/>
</dbReference>